<name>A0A7X0IK59_9ACTN</name>
<comment type="caution">
    <text evidence="1">The sequence shown here is derived from an EMBL/GenBank/DDBJ whole genome shotgun (WGS) entry which is preliminary data.</text>
</comment>
<protein>
    <recommendedName>
        <fullName evidence="3">Ferrous iron transport protein A</fullName>
    </recommendedName>
</protein>
<gene>
    <name evidence="1" type="ORF">BJ992_005660</name>
</gene>
<sequence length="78" mass="8469">MTARFAGRLVIAVTPSDIGRRVTIRRADTGGFRDTVGVLVSWEHGVLRVRRRDGELVEISETSVVAGKVVPDAPGRAR</sequence>
<evidence type="ECO:0008006" key="3">
    <source>
        <dbReference type="Google" id="ProtNLM"/>
    </source>
</evidence>
<dbReference type="RefSeq" id="WP_184986115.1">
    <property type="nucleotide sequence ID" value="NZ_BAAALO010000041.1"/>
</dbReference>
<dbReference type="EMBL" id="JACHIU010000001">
    <property type="protein sequence ID" value="MBB6476229.1"/>
    <property type="molecule type" value="Genomic_DNA"/>
</dbReference>
<dbReference type="Proteomes" id="UP000555564">
    <property type="component" value="Unassembled WGS sequence"/>
</dbReference>
<accession>A0A7X0IK59</accession>
<organism evidence="1 2">
    <name type="scientific">Sphaerisporangium rubeum</name>
    <dbReference type="NCBI Taxonomy" id="321317"/>
    <lineage>
        <taxon>Bacteria</taxon>
        <taxon>Bacillati</taxon>
        <taxon>Actinomycetota</taxon>
        <taxon>Actinomycetes</taxon>
        <taxon>Streptosporangiales</taxon>
        <taxon>Streptosporangiaceae</taxon>
        <taxon>Sphaerisporangium</taxon>
    </lineage>
</organism>
<keyword evidence="2" id="KW-1185">Reference proteome</keyword>
<evidence type="ECO:0000313" key="1">
    <source>
        <dbReference type="EMBL" id="MBB6476229.1"/>
    </source>
</evidence>
<reference evidence="1 2" key="1">
    <citation type="submission" date="2020-08" db="EMBL/GenBank/DDBJ databases">
        <title>Sequencing the genomes of 1000 actinobacteria strains.</title>
        <authorList>
            <person name="Klenk H.-P."/>
        </authorList>
    </citation>
    <scope>NUCLEOTIDE SEQUENCE [LARGE SCALE GENOMIC DNA]</scope>
    <source>
        <strain evidence="1 2">DSM 44936</strain>
    </source>
</reference>
<proteinExistence type="predicted"/>
<dbReference type="AlphaFoldDB" id="A0A7X0IK59"/>
<evidence type="ECO:0000313" key="2">
    <source>
        <dbReference type="Proteomes" id="UP000555564"/>
    </source>
</evidence>